<dbReference type="AlphaFoldDB" id="A0A251U3H7"/>
<gene>
    <name evidence="7" type="ORF">HannXRQ_Chr08g0215051</name>
    <name evidence="6" type="ORF">HanXRQr2_Chr08g0325401</name>
</gene>
<dbReference type="InParanoid" id="A0A251U3H7"/>
<dbReference type="OrthoDB" id="10064100at2759"/>
<reference evidence="6 8" key="1">
    <citation type="journal article" date="2017" name="Nature">
        <title>The sunflower genome provides insights into oil metabolism, flowering and Asterid evolution.</title>
        <authorList>
            <person name="Badouin H."/>
            <person name="Gouzy J."/>
            <person name="Grassa C.J."/>
            <person name="Murat F."/>
            <person name="Staton S.E."/>
            <person name="Cottret L."/>
            <person name="Lelandais-Briere C."/>
            <person name="Owens G.L."/>
            <person name="Carrere S."/>
            <person name="Mayjonade B."/>
            <person name="Legrand L."/>
            <person name="Gill N."/>
            <person name="Kane N.C."/>
            <person name="Bowers J.E."/>
            <person name="Hubner S."/>
            <person name="Bellec A."/>
            <person name="Berard A."/>
            <person name="Berges H."/>
            <person name="Blanchet N."/>
            <person name="Boniface M.C."/>
            <person name="Brunel D."/>
            <person name="Catrice O."/>
            <person name="Chaidir N."/>
            <person name="Claudel C."/>
            <person name="Donnadieu C."/>
            <person name="Faraut T."/>
            <person name="Fievet G."/>
            <person name="Helmstetter N."/>
            <person name="King M."/>
            <person name="Knapp S.J."/>
            <person name="Lai Z."/>
            <person name="Le Paslier M.C."/>
            <person name="Lippi Y."/>
            <person name="Lorenzon L."/>
            <person name="Mandel J.R."/>
            <person name="Marage G."/>
            <person name="Marchand G."/>
            <person name="Marquand E."/>
            <person name="Bret-Mestries E."/>
            <person name="Morien E."/>
            <person name="Nambeesan S."/>
            <person name="Nguyen T."/>
            <person name="Pegot-Espagnet P."/>
            <person name="Pouilly N."/>
            <person name="Raftis F."/>
            <person name="Sallet E."/>
            <person name="Schiex T."/>
            <person name="Thomas J."/>
            <person name="Vandecasteele C."/>
            <person name="Vares D."/>
            <person name="Vear F."/>
            <person name="Vautrin S."/>
            <person name="Crespi M."/>
            <person name="Mangin B."/>
            <person name="Burke J.M."/>
            <person name="Salse J."/>
            <person name="Munos S."/>
            <person name="Vincourt P."/>
            <person name="Rieseberg L.H."/>
            <person name="Langlade N.B."/>
        </authorList>
    </citation>
    <scope>NUCLEOTIDE SEQUENCE [LARGE SCALE GENOMIC DNA]</scope>
    <source>
        <strain evidence="8">cv. SF193</strain>
        <tissue evidence="6">Leaves</tissue>
    </source>
</reference>
<keyword evidence="4" id="KW-0808">Transferase</keyword>
<dbReference type="SUPFAM" id="SSF57850">
    <property type="entry name" value="RING/U-box"/>
    <property type="match status" value="1"/>
</dbReference>
<dbReference type="InterPro" id="IPR011989">
    <property type="entry name" value="ARM-like"/>
</dbReference>
<dbReference type="Pfam" id="PF04564">
    <property type="entry name" value="U-box"/>
    <property type="match status" value="1"/>
</dbReference>
<dbReference type="EMBL" id="CM007897">
    <property type="protein sequence ID" value="OTG17704.1"/>
    <property type="molecule type" value="Genomic_DNA"/>
</dbReference>
<dbReference type="InterPro" id="IPR003613">
    <property type="entry name" value="Ubox_domain"/>
</dbReference>
<keyword evidence="8" id="KW-1185">Reference proteome</keyword>
<dbReference type="InterPro" id="IPR016024">
    <property type="entry name" value="ARM-type_fold"/>
</dbReference>
<dbReference type="Gene3D" id="3.30.40.10">
    <property type="entry name" value="Zinc/RING finger domain, C3HC4 (zinc finger)"/>
    <property type="match status" value="1"/>
</dbReference>
<dbReference type="OMA" id="NEPMNSK"/>
<dbReference type="InterPro" id="IPR052608">
    <property type="entry name" value="U-box_domain_protein"/>
</dbReference>
<dbReference type="CDD" id="cd16664">
    <property type="entry name" value="RING-Ubox_PUB"/>
    <property type="match status" value="1"/>
</dbReference>
<dbReference type="SUPFAM" id="SSF48371">
    <property type="entry name" value="ARM repeat"/>
    <property type="match status" value="1"/>
</dbReference>
<dbReference type="InterPro" id="IPR045210">
    <property type="entry name" value="RING-Ubox_PUB"/>
</dbReference>
<feature type="domain" description="U-box" evidence="5">
    <location>
        <begin position="189"/>
        <end position="267"/>
    </location>
</feature>
<dbReference type="PANTHER" id="PTHR45958">
    <property type="entry name" value="RING-TYPE E3 UBIQUITIN TRANSFERASE"/>
    <property type="match status" value="1"/>
</dbReference>
<dbReference type="PANTHER" id="PTHR45958:SF4">
    <property type="entry name" value="U-BOX DOMAIN-CONTAINING PROTEIN 42-RELATED"/>
    <property type="match status" value="1"/>
</dbReference>
<reference evidence="6" key="3">
    <citation type="submission" date="2020-06" db="EMBL/GenBank/DDBJ databases">
        <title>Helianthus annuus Genome sequencing and assembly Release 2.</title>
        <authorList>
            <person name="Gouzy J."/>
            <person name="Langlade N."/>
            <person name="Munos S."/>
        </authorList>
    </citation>
    <scope>NUCLEOTIDE SEQUENCE</scope>
    <source>
        <tissue evidence="6">Leaves</tissue>
    </source>
</reference>
<evidence type="ECO:0000313" key="8">
    <source>
        <dbReference type="Proteomes" id="UP000215914"/>
    </source>
</evidence>
<dbReference type="STRING" id="4232.A0A251U3H7"/>
<dbReference type="Proteomes" id="UP000215914">
    <property type="component" value="Chromosome 8"/>
</dbReference>
<dbReference type="SMART" id="SM00504">
    <property type="entry name" value="Ubox"/>
    <property type="match status" value="1"/>
</dbReference>
<evidence type="ECO:0000313" key="6">
    <source>
        <dbReference type="EMBL" id="KAF5794195.1"/>
    </source>
</evidence>
<dbReference type="GO" id="GO:0016567">
    <property type="term" value="P:protein ubiquitination"/>
    <property type="evidence" value="ECO:0007669"/>
    <property type="project" value="UniProtKB-UniPathway"/>
</dbReference>
<evidence type="ECO:0000256" key="4">
    <source>
        <dbReference type="ARBA" id="ARBA00022679"/>
    </source>
</evidence>
<dbReference type="Gene3D" id="1.25.10.10">
    <property type="entry name" value="Leucine-rich Repeat Variant"/>
    <property type="match status" value="3"/>
</dbReference>
<dbReference type="GO" id="GO:0061630">
    <property type="term" value="F:ubiquitin protein ligase activity"/>
    <property type="evidence" value="ECO:0007669"/>
    <property type="project" value="UniProtKB-EC"/>
</dbReference>
<evidence type="ECO:0000256" key="1">
    <source>
        <dbReference type="ARBA" id="ARBA00000900"/>
    </source>
</evidence>
<organism evidence="7 8">
    <name type="scientific">Helianthus annuus</name>
    <name type="common">Common sunflower</name>
    <dbReference type="NCBI Taxonomy" id="4232"/>
    <lineage>
        <taxon>Eukaryota</taxon>
        <taxon>Viridiplantae</taxon>
        <taxon>Streptophyta</taxon>
        <taxon>Embryophyta</taxon>
        <taxon>Tracheophyta</taxon>
        <taxon>Spermatophyta</taxon>
        <taxon>Magnoliopsida</taxon>
        <taxon>eudicotyledons</taxon>
        <taxon>Gunneridae</taxon>
        <taxon>Pentapetalae</taxon>
        <taxon>asterids</taxon>
        <taxon>campanulids</taxon>
        <taxon>Asterales</taxon>
        <taxon>Asteraceae</taxon>
        <taxon>Asteroideae</taxon>
        <taxon>Heliantheae alliance</taxon>
        <taxon>Heliantheae</taxon>
        <taxon>Helianthus</taxon>
    </lineage>
</organism>
<evidence type="ECO:0000313" key="7">
    <source>
        <dbReference type="EMBL" id="OTG17704.1"/>
    </source>
</evidence>
<dbReference type="EC" id="2.3.2.27" evidence="3"/>
<dbReference type="EMBL" id="MNCJ02000323">
    <property type="protein sequence ID" value="KAF5794195.1"/>
    <property type="molecule type" value="Genomic_DNA"/>
</dbReference>
<evidence type="ECO:0000259" key="5">
    <source>
        <dbReference type="PROSITE" id="PS51698"/>
    </source>
</evidence>
<reference evidence="7" key="2">
    <citation type="submission" date="2017-02" db="EMBL/GenBank/DDBJ databases">
        <title>Sunflower complete genome.</title>
        <authorList>
            <person name="Langlade N."/>
            <person name="Munos S."/>
        </authorList>
    </citation>
    <scope>NUCLEOTIDE SEQUENCE [LARGE SCALE GENOMIC DNA]</scope>
    <source>
        <tissue evidence="7">Leaves</tissue>
    </source>
</reference>
<protein>
    <recommendedName>
        <fullName evidence="3">RING-type E3 ubiquitin transferase</fullName>
        <ecNumber evidence="3">2.3.2.27</ecNumber>
    </recommendedName>
</protein>
<sequence length="978" mass="109968">MKQGNSMSSSSISYDWFSSVNNISTASDVKSLLVVISEIIELSTVTQNDDFITIGCYFYRVSLVIMELESSEILLSLSDCIHIAKDLFSSITIPDSQVKTIMKQLESVIKHMGEVLNSIKPSSEEHFHYAVQSLVKDVDSFSFDSFETNVQMEYDLYAINDIESSTDDEPEPEPEPEPETTHVIYNIEPLYETFFCPLTNKIMNDPVTIETGVTYERIAITEWFEKFGNPADIICPKTGVKINSTILNRNIALLETIKQWEVRNEQANIKAAKAVLSLASSKPKILEVIHNLQTLCRTKPYNVVEIRSVGVIPLLATILNREDRDLTVGTLELLTQLTQNDDEDEGKKMIATAVDLSLIIQNLASEVEHLKHSALLLLVELSKSSYFCDQIGSVSGGILMLITLKYRQPVDAFASEKVDEILKNLERSPNNIKIMAENGHWQPLLHHFLEGNEEMKMEMGSYLGEIFLGQDDEIKGYVVETVSPVLIQMVFHGNSLARNVAFKALKQISSHPENATILVKSGIASNMFDEMLKRTIYNEPMNSKAEAAAILANILESGSVQLSDLQTDHKMSLNYVVYTMIKRVRNSTSDDVNINFVRILLCLMKFPKTQEIIVSVVREGDACTNLVELLNNPNEELQVVSIVFSIALSPFFGNILADKLCKTRGQPQALLKDLPETTAPTEKQAVSVKFLAKLPHENLSLNLALFNAVPLILRKLDQVQRSGTRMSKYGSVYLEGLVGILVRFTSTLYEHQFLVLATTFSFTTVFTELLMNTFSDEIQKLSANGLENLSSKTVTLSKPPPKIKKPKLKKFKRFNRLKEFYLQKCFSFDSRYLEIIPPSLCPVHKGVCSSQETFCLVEAHAVEKLLTCFDHTNIQVVEAALSAICTLLDERVDLDASVSILIRNKAIQHVLNVIKAHKNESLRRKAFWILEKLLKEGDVNSTSEISQDKFLRATLINVLHYGNGDIRLMAEKILRHLS</sequence>
<dbReference type="UniPathway" id="UPA00143"/>
<dbReference type="Gramene" id="mRNA:HanXRQr2_Chr08g0325401">
    <property type="protein sequence ID" value="mRNA:HanXRQr2_Chr08g0325401"/>
    <property type="gene ID" value="HanXRQr2_Chr08g0325401"/>
</dbReference>
<accession>A0A251U3H7</accession>
<dbReference type="PROSITE" id="PS51698">
    <property type="entry name" value="U_BOX"/>
    <property type="match status" value="1"/>
</dbReference>
<comment type="pathway">
    <text evidence="2">Protein modification; protein ubiquitination.</text>
</comment>
<comment type="catalytic activity">
    <reaction evidence="1">
        <text>S-ubiquitinyl-[E2 ubiquitin-conjugating enzyme]-L-cysteine + [acceptor protein]-L-lysine = [E2 ubiquitin-conjugating enzyme]-L-cysteine + N(6)-ubiquitinyl-[acceptor protein]-L-lysine.</text>
        <dbReference type="EC" id="2.3.2.27"/>
    </reaction>
</comment>
<proteinExistence type="predicted"/>
<name>A0A251U3H7_HELAN</name>
<evidence type="ECO:0000256" key="3">
    <source>
        <dbReference type="ARBA" id="ARBA00012483"/>
    </source>
</evidence>
<dbReference type="InterPro" id="IPR013083">
    <property type="entry name" value="Znf_RING/FYVE/PHD"/>
</dbReference>
<evidence type="ECO:0000256" key="2">
    <source>
        <dbReference type="ARBA" id="ARBA00004906"/>
    </source>
</evidence>